<evidence type="ECO:0000256" key="2">
    <source>
        <dbReference type="ARBA" id="ARBA00041112"/>
    </source>
</evidence>
<dbReference type="Pfam" id="PF13279">
    <property type="entry name" value="4HBT_2"/>
    <property type="match status" value="1"/>
</dbReference>
<dbReference type="Proteomes" id="UP001153620">
    <property type="component" value="Chromosome 2"/>
</dbReference>
<dbReference type="OrthoDB" id="265761at2759"/>
<dbReference type="InterPro" id="IPR029069">
    <property type="entry name" value="HotDog_dom_sf"/>
</dbReference>
<gene>
    <name evidence="4" type="ORF">CHIRRI_LOCUS5096</name>
</gene>
<keyword evidence="3" id="KW-0472">Membrane</keyword>
<dbReference type="CDD" id="cd00586">
    <property type="entry name" value="4HBT"/>
    <property type="match status" value="1"/>
</dbReference>
<feature type="transmembrane region" description="Helical" evidence="3">
    <location>
        <begin position="6"/>
        <end position="27"/>
    </location>
</feature>
<comment type="similarity">
    <text evidence="1">Belongs to the THEM6 family.</text>
</comment>
<reference evidence="4" key="1">
    <citation type="submission" date="2022-01" db="EMBL/GenBank/DDBJ databases">
        <authorList>
            <person name="King R."/>
        </authorList>
    </citation>
    <scope>NUCLEOTIDE SEQUENCE</scope>
</reference>
<evidence type="ECO:0000256" key="1">
    <source>
        <dbReference type="ARBA" id="ARBA00038228"/>
    </source>
</evidence>
<dbReference type="PANTHER" id="PTHR12475">
    <property type="match status" value="1"/>
</dbReference>
<keyword evidence="3" id="KW-0812">Transmembrane</keyword>
<evidence type="ECO:0000313" key="5">
    <source>
        <dbReference type="Proteomes" id="UP001153620"/>
    </source>
</evidence>
<dbReference type="PANTHER" id="PTHR12475:SF11">
    <property type="entry name" value="PROTEIN THEM6"/>
    <property type="match status" value="1"/>
</dbReference>
<protein>
    <recommendedName>
        <fullName evidence="2">Protein THEM6</fullName>
    </recommendedName>
</protein>
<organism evidence="4 5">
    <name type="scientific">Chironomus riparius</name>
    <dbReference type="NCBI Taxonomy" id="315576"/>
    <lineage>
        <taxon>Eukaryota</taxon>
        <taxon>Metazoa</taxon>
        <taxon>Ecdysozoa</taxon>
        <taxon>Arthropoda</taxon>
        <taxon>Hexapoda</taxon>
        <taxon>Insecta</taxon>
        <taxon>Pterygota</taxon>
        <taxon>Neoptera</taxon>
        <taxon>Endopterygota</taxon>
        <taxon>Diptera</taxon>
        <taxon>Nematocera</taxon>
        <taxon>Chironomoidea</taxon>
        <taxon>Chironomidae</taxon>
        <taxon>Chironominae</taxon>
        <taxon>Chironomus</taxon>
    </lineage>
</organism>
<sequence>MELCSILCVLIIIILLFYCFFELHYFLRMILTLALARLTKKKAHIMDLTTINSICLTNDIDTLITHMNNSRYLRELDFARVDFYERTALYKTIRNKGGGIVQGSTTIRYRRFIKPFSIFQITTKIVYWDDQSIFIEHRFIGKDEFIHAIAICKQRLINCSAEDIMDVMLSETPTHADSTEKLENGDLVRYKPDMPLEILKWNESNEISSANLRKI</sequence>
<name>A0A9N9RSV6_9DIPT</name>
<dbReference type="AlphaFoldDB" id="A0A9N9RSV6"/>
<dbReference type="InterPro" id="IPR051490">
    <property type="entry name" value="THEM6_lcsJ_thioesterase"/>
</dbReference>
<dbReference type="Gene3D" id="3.10.129.10">
    <property type="entry name" value="Hotdog Thioesterase"/>
    <property type="match status" value="1"/>
</dbReference>
<keyword evidence="5" id="KW-1185">Reference proteome</keyword>
<dbReference type="EMBL" id="OU895878">
    <property type="protein sequence ID" value="CAG9802181.1"/>
    <property type="molecule type" value="Genomic_DNA"/>
</dbReference>
<reference evidence="4" key="2">
    <citation type="submission" date="2022-10" db="EMBL/GenBank/DDBJ databases">
        <authorList>
            <consortium name="ENA_rothamsted_submissions"/>
            <consortium name="culmorum"/>
            <person name="King R."/>
        </authorList>
    </citation>
    <scope>NUCLEOTIDE SEQUENCE</scope>
</reference>
<dbReference type="SUPFAM" id="SSF54637">
    <property type="entry name" value="Thioesterase/thiol ester dehydrase-isomerase"/>
    <property type="match status" value="1"/>
</dbReference>
<keyword evidence="3" id="KW-1133">Transmembrane helix</keyword>
<proteinExistence type="inferred from homology"/>
<evidence type="ECO:0000313" key="4">
    <source>
        <dbReference type="EMBL" id="CAG9802181.1"/>
    </source>
</evidence>
<accession>A0A9N9RSV6</accession>
<evidence type="ECO:0000256" key="3">
    <source>
        <dbReference type="SAM" id="Phobius"/>
    </source>
</evidence>